<name>A0A9J5XE21_SOLCO</name>
<gene>
    <name evidence="1" type="ORF">H5410_045894</name>
</gene>
<sequence length="87" mass="10000">MKCDSFSSMPQSLKYCTMYDSSSKIATTNEDASSDSSSIMDYPSYFCMMMKKFSINTELNRWLFGEDAEKRTHECCQKSVRSPTSKK</sequence>
<dbReference type="AlphaFoldDB" id="A0A9J5XE21"/>
<evidence type="ECO:0000313" key="2">
    <source>
        <dbReference type="Proteomes" id="UP000824120"/>
    </source>
</evidence>
<organism evidence="1 2">
    <name type="scientific">Solanum commersonii</name>
    <name type="common">Commerson's wild potato</name>
    <name type="synonym">Commerson's nightshade</name>
    <dbReference type="NCBI Taxonomy" id="4109"/>
    <lineage>
        <taxon>Eukaryota</taxon>
        <taxon>Viridiplantae</taxon>
        <taxon>Streptophyta</taxon>
        <taxon>Embryophyta</taxon>
        <taxon>Tracheophyta</taxon>
        <taxon>Spermatophyta</taxon>
        <taxon>Magnoliopsida</taxon>
        <taxon>eudicotyledons</taxon>
        <taxon>Gunneridae</taxon>
        <taxon>Pentapetalae</taxon>
        <taxon>asterids</taxon>
        <taxon>lamiids</taxon>
        <taxon>Solanales</taxon>
        <taxon>Solanaceae</taxon>
        <taxon>Solanoideae</taxon>
        <taxon>Solaneae</taxon>
        <taxon>Solanum</taxon>
    </lineage>
</organism>
<dbReference type="Proteomes" id="UP000824120">
    <property type="component" value="Chromosome 9"/>
</dbReference>
<comment type="caution">
    <text evidence="1">The sequence shown here is derived from an EMBL/GenBank/DDBJ whole genome shotgun (WGS) entry which is preliminary data.</text>
</comment>
<accession>A0A9J5XE21</accession>
<reference evidence="1 2" key="1">
    <citation type="submission" date="2020-09" db="EMBL/GenBank/DDBJ databases">
        <title>De no assembly of potato wild relative species, Solanum commersonii.</title>
        <authorList>
            <person name="Cho K."/>
        </authorList>
    </citation>
    <scope>NUCLEOTIDE SEQUENCE [LARGE SCALE GENOMIC DNA]</scope>
    <source>
        <strain evidence="1">LZ3.2</strain>
        <tissue evidence="1">Leaf</tissue>
    </source>
</reference>
<evidence type="ECO:0000313" key="1">
    <source>
        <dbReference type="EMBL" id="KAG5585460.1"/>
    </source>
</evidence>
<keyword evidence="2" id="KW-1185">Reference proteome</keyword>
<dbReference type="EMBL" id="JACXVP010000009">
    <property type="protein sequence ID" value="KAG5585460.1"/>
    <property type="molecule type" value="Genomic_DNA"/>
</dbReference>
<proteinExistence type="predicted"/>
<protein>
    <submittedName>
        <fullName evidence="1">Uncharacterized protein</fullName>
    </submittedName>
</protein>